<feature type="region of interest" description="Disordered" evidence="1">
    <location>
        <begin position="1"/>
        <end position="36"/>
    </location>
</feature>
<dbReference type="OrthoDB" id="5842979at2759"/>
<sequence>MHMPFAVNGNDRQSVDDDDGRGVHLIYSEYDSPPSETDVEIIEEAKHYWWQSSKSTADEGHSYYNHAPHGTNNYCSPPCGKEVCLIYSDYDEPSSETSVDMSKSFDDNGIDGREVRLIYSDYDEPPSETDVEYDGRPWCSIFGNPALWKIRDEGRELHLIYSNYTEPKSEASVEFDSGTQSEVVKSKQEISWSADDISSSHKHSTISSDIYTRRPSKFRSTHITDSLEFIGERLIPLEKVAMPVQYFDNMEQLPAFTDDDVNKNSILEYLEGQELNTAEGDLSTISTRCDTAVEDTFEMDEDA</sequence>
<protein>
    <submittedName>
        <fullName evidence="2">Uncharacterized protein</fullName>
    </submittedName>
</protein>
<gene>
    <name evidence="2" type="ORF">X798_01120</name>
</gene>
<evidence type="ECO:0000313" key="2">
    <source>
        <dbReference type="EMBL" id="OZC11939.1"/>
    </source>
</evidence>
<proteinExistence type="predicted"/>
<organism evidence="2 3">
    <name type="scientific">Onchocerca flexuosa</name>
    <dbReference type="NCBI Taxonomy" id="387005"/>
    <lineage>
        <taxon>Eukaryota</taxon>
        <taxon>Metazoa</taxon>
        <taxon>Ecdysozoa</taxon>
        <taxon>Nematoda</taxon>
        <taxon>Chromadorea</taxon>
        <taxon>Rhabditida</taxon>
        <taxon>Spirurina</taxon>
        <taxon>Spiruromorpha</taxon>
        <taxon>Filarioidea</taxon>
        <taxon>Onchocercidae</taxon>
        <taxon>Onchocerca</taxon>
    </lineage>
</organism>
<name>A0A238C3A9_9BILA</name>
<keyword evidence="3" id="KW-1185">Reference proteome</keyword>
<evidence type="ECO:0000313" key="3">
    <source>
        <dbReference type="Proteomes" id="UP000242913"/>
    </source>
</evidence>
<reference evidence="2 3" key="1">
    <citation type="submission" date="2015-12" db="EMBL/GenBank/DDBJ databases">
        <title>Draft genome of the nematode, Onchocerca flexuosa.</title>
        <authorList>
            <person name="Mitreva M."/>
        </authorList>
    </citation>
    <scope>NUCLEOTIDE SEQUENCE [LARGE SCALE GENOMIC DNA]</scope>
    <source>
        <strain evidence="2">Red Deer</strain>
    </source>
</reference>
<dbReference type="Proteomes" id="UP000242913">
    <property type="component" value="Unassembled WGS sequence"/>
</dbReference>
<accession>A0A238C3A9</accession>
<dbReference type="EMBL" id="KZ269979">
    <property type="protein sequence ID" value="OZC11939.1"/>
    <property type="molecule type" value="Genomic_DNA"/>
</dbReference>
<evidence type="ECO:0000256" key="1">
    <source>
        <dbReference type="SAM" id="MobiDB-lite"/>
    </source>
</evidence>
<dbReference type="AlphaFoldDB" id="A0A238C3A9"/>